<keyword evidence="1" id="KW-0472">Membrane</keyword>
<accession>A0ABP7IY01</accession>
<gene>
    <name evidence="2" type="ORF">GCM10022242_34080</name>
</gene>
<sequence>MDDERELPTSNHPLHGEKRKLAPALLAVFGILLVVALVFVVTLWLRYNT</sequence>
<keyword evidence="3" id="KW-1185">Reference proteome</keyword>
<comment type="caution">
    <text evidence="2">The sequence shown here is derived from an EMBL/GenBank/DDBJ whole genome shotgun (WGS) entry which is preliminary data.</text>
</comment>
<name>A0ABP7IY01_9ACTN</name>
<proteinExistence type="predicted"/>
<dbReference type="RefSeq" id="WP_344777662.1">
    <property type="nucleotide sequence ID" value="NZ_BAABAH010000014.1"/>
</dbReference>
<evidence type="ECO:0000256" key="1">
    <source>
        <dbReference type="SAM" id="Phobius"/>
    </source>
</evidence>
<evidence type="ECO:0000313" key="3">
    <source>
        <dbReference type="Proteomes" id="UP001501821"/>
    </source>
</evidence>
<dbReference type="EMBL" id="BAABAH010000014">
    <property type="protein sequence ID" value="GAA3829817.1"/>
    <property type="molecule type" value="Genomic_DNA"/>
</dbReference>
<dbReference type="Proteomes" id="UP001501821">
    <property type="component" value="Unassembled WGS sequence"/>
</dbReference>
<reference evidence="3" key="1">
    <citation type="journal article" date="2019" name="Int. J. Syst. Evol. Microbiol.">
        <title>The Global Catalogue of Microorganisms (GCM) 10K type strain sequencing project: providing services to taxonomists for standard genome sequencing and annotation.</title>
        <authorList>
            <consortium name="The Broad Institute Genomics Platform"/>
            <consortium name="The Broad Institute Genome Sequencing Center for Infectious Disease"/>
            <person name="Wu L."/>
            <person name="Ma J."/>
        </authorList>
    </citation>
    <scope>NUCLEOTIDE SEQUENCE [LARGE SCALE GENOMIC DNA]</scope>
    <source>
        <strain evidence="3">JCM 16953</strain>
    </source>
</reference>
<feature type="transmembrane region" description="Helical" evidence="1">
    <location>
        <begin position="21"/>
        <end position="45"/>
    </location>
</feature>
<keyword evidence="1" id="KW-0812">Transmembrane</keyword>
<keyword evidence="1" id="KW-1133">Transmembrane helix</keyword>
<organism evidence="2 3">
    <name type="scientific">Nocardioides panacisoli</name>
    <dbReference type="NCBI Taxonomy" id="627624"/>
    <lineage>
        <taxon>Bacteria</taxon>
        <taxon>Bacillati</taxon>
        <taxon>Actinomycetota</taxon>
        <taxon>Actinomycetes</taxon>
        <taxon>Propionibacteriales</taxon>
        <taxon>Nocardioidaceae</taxon>
        <taxon>Nocardioides</taxon>
    </lineage>
</organism>
<evidence type="ECO:0000313" key="2">
    <source>
        <dbReference type="EMBL" id="GAA3829817.1"/>
    </source>
</evidence>
<protein>
    <submittedName>
        <fullName evidence="2">Uncharacterized protein</fullName>
    </submittedName>
</protein>